<proteinExistence type="predicted"/>
<accession>A0A0F8YW68</accession>
<dbReference type="AlphaFoldDB" id="A0A0F8YW68"/>
<dbReference type="InterPro" id="IPR038377">
    <property type="entry name" value="Na/Glc_symporter_sf"/>
</dbReference>
<organism evidence="1">
    <name type="scientific">marine sediment metagenome</name>
    <dbReference type="NCBI Taxonomy" id="412755"/>
    <lineage>
        <taxon>unclassified sequences</taxon>
        <taxon>metagenomes</taxon>
        <taxon>ecological metagenomes</taxon>
    </lineage>
</organism>
<protein>
    <submittedName>
        <fullName evidence="1">Uncharacterized protein</fullName>
    </submittedName>
</protein>
<reference evidence="1" key="1">
    <citation type="journal article" date="2015" name="Nature">
        <title>Complex archaea that bridge the gap between prokaryotes and eukaryotes.</title>
        <authorList>
            <person name="Spang A."/>
            <person name="Saw J.H."/>
            <person name="Jorgensen S.L."/>
            <person name="Zaremba-Niedzwiedzka K."/>
            <person name="Martijn J."/>
            <person name="Lind A.E."/>
            <person name="van Eijk R."/>
            <person name="Schleper C."/>
            <person name="Guy L."/>
            <person name="Ettema T.J."/>
        </authorList>
    </citation>
    <scope>NUCLEOTIDE SEQUENCE</scope>
</reference>
<dbReference type="Gene3D" id="1.20.1730.10">
    <property type="entry name" value="Sodium/glucose cotransporter"/>
    <property type="match status" value="1"/>
</dbReference>
<evidence type="ECO:0000313" key="1">
    <source>
        <dbReference type="EMBL" id="KKK78070.1"/>
    </source>
</evidence>
<gene>
    <name evidence="1" type="ORF">LCGC14_2847220</name>
</gene>
<dbReference type="EMBL" id="LAZR01054660">
    <property type="protein sequence ID" value="KKK78070.1"/>
    <property type="molecule type" value="Genomic_DNA"/>
</dbReference>
<sequence length="75" mass="8089">LGAFGWGTFAAALFPVVAIGLNWKRATPLAANVAILSSLLINFGIKVIKFQMPFNIDVGADNLTDKDYVVARDCF</sequence>
<name>A0A0F8YW68_9ZZZZ</name>
<comment type="caution">
    <text evidence="1">The sequence shown here is derived from an EMBL/GenBank/DDBJ whole genome shotgun (WGS) entry which is preliminary data.</text>
</comment>
<feature type="non-terminal residue" evidence="1">
    <location>
        <position position="1"/>
    </location>
</feature>